<dbReference type="Pfam" id="PF00975">
    <property type="entry name" value="Thioesterase"/>
    <property type="match status" value="1"/>
</dbReference>
<dbReference type="EMBL" id="KN881646">
    <property type="protein sequence ID" value="KIY52056.1"/>
    <property type="molecule type" value="Genomic_DNA"/>
</dbReference>
<protein>
    <recommendedName>
        <fullName evidence="1">Thioesterase domain-containing protein</fullName>
    </recommendedName>
</protein>
<dbReference type="OrthoDB" id="288590at2759"/>
<dbReference type="Gene3D" id="3.40.50.1820">
    <property type="entry name" value="alpha/beta hydrolase"/>
    <property type="match status" value="1"/>
</dbReference>
<dbReference type="AlphaFoldDB" id="A0A0D7AL76"/>
<dbReference type="SUPFAM" id="SSF53474">
    <property type="entry name" value="alpha/beta-Hydrolases"/>
    <property type="match status" value="1"/>
</dbReference>
<organism evidence="2 3">
    <name type="scientific">Fistulina hepatica ATCC 64428</name>
    <dbReference type="NCBI Taxonomy" id="1128425"/>
    <lineage>
        <taxon>Eukaryota</taxon>
        <taxon>Fungi</taxon>
        <taxon>Dikarya</taxon>
        <taxon>Basidiomycota</taxon>
        <taxon>Agaricomycotina</taxon>
        <taxon>Agaricomycetes</taxon>
        <taxon>Agaricomycetidae</taxon>
        <taxon>Agaricales</taxon>
        <taxon>Fistulinaceae</taxon>
        <taxon>Fistulina</taxon>
    </lineage>
</organism>
<evidence type="ECO:0000313" key="3">
    <source>
        <dbReference type="Proteomes" id="UP000054144"/>
    </source>
</evidence>
<reference evidence="2 3" key="1">
    <citation type="journal article" date="2015" name="Fungal Genet. Biol.">
        <title>Evolution of novel wood decay mechanisms in Agaricales revealed by the genome sequences of Fistulina hepatica and Cylindrobasidium torrendii.</title>
        <authorList>
            <person name="Floudas D."/>
            <person name="Held B.W."/>
            <person name="Riley R."/>
            <person name="Nagy L.G."/>
            <person name="Koehler G."/>
            <person name="Ransdell A.S."/>
            <person name="Younus H."/>
            <person name="Chow J."/>
            <person name="Chiniquy J."/>
            <person name="Lipzen A."/>
            <person name="Tritt A."/>
            <person name="Sun H."/>
            <person name="Haridas S."/>
            <person name="LaButti K."/>
            <person name="Ohm R.A."/>
            <person name="Kues U."/>
            <person name="Blanchette R.A."/>
            <person name="Grigoriev I.V."/>
            <person name="Minto R.E."/>
            <person name="Hibbett D.S."/>
        </authorList>
    </citation>
    <scope>NUCLEOTIDE SEQUENCE [LARGE SCALE GENOMIC DNA]</scope>
    <source>
        <strain evidence="2 3">ATCC 64428</strain>
    </source>
</reference>
<keyword evidence="3" id="KW-1185">Reference proteome</keyword>
<evidence type="ECO:0000259" key="1">
    <source>
        <dbReference type="Pfam" id="PF00975"/>
    </source>
</evidence>
<dbReference type="InterPro" id="IPR029058">
    <property type="entry name" value="AB_hydrolase_fold"/>
</dbReference>
<name>A0A0D7AL76_9AGAR</name>
<sequence>MRLSFGDKAQLKTGTRPAFEAKCQAFLCFNAASLRPPLFLVHPGLGEVLVFPNLAKVLEDDRPVYVLPTPVETFDVMMQWYIYSRCPNGLYYLSEYSVGACVAFEIGKALEKEGLCVAFLGILNLLPPLFRMELTWLEVLLNIGIFLSLFAESELDGIRGDIHATFPEAAFDYFSADPTDAIQSGCASLMHKLDLKPDFFSRWVRVGYEISHAGRTFVSKGGVEGVLTTAIPLPSMGMREELKSQRLSL</sequence>
<proteinExistence type="predicted"/>
<accession>A0A0D7AL76</accession>
<gene>
    <name evidence="2" type="ORF">FISHEDRAFT_70290</name>
</gene>
<feature type="domain" description="Thioesterase" evidence="1">
    <location>
        <begin position="36"/>
        <end position="128"/>
    </location>
</feature>
<dbReference type="InterPro" id="IPR001031">
    <property type="entry name" value="Thioesterase"/>
</dbReference>
<evidence type="ECO:0000313" key="2">
    <source>
        <dbReference type="EMBL" id="KIY52056.1"/>
    </source>
</evidence>
<dbReference type="Proteomes" id="UP000054144">
    <property type="component" value="Unassembled WGS sequence"/>
</dbReference>